<feature type="transmembrane region" description="Helical" evidence="1">
    <location>
        <begin position="55"/>
        <end position="78"/>
    </location>
</feature>
<protein>
    <recommendedName>
        <fullName evidence="3">VanZ-like domain-containing protein</fullName>
    </recommendedName>
</protein>
<gene>
    <name evidence="2" type="ORF">LCGC14_0942530</name>
</gene>
<feature type="transmembrane region" description="Helical" evidence="1">
    <location>
        <begin position="123"/>
        <end position="146"/>
    </location>
</feature>
<keyword evidence="1" id="KW-0472">Membrane</keyword>
<dbReference type="EMBL" id="LAZR01003303">
    <property type="protein sequence ID" value="KKN19763.1"/>
    <property type="molecule type" value="Genomic_DNA"/>
</dbReference>
<name>A0A0F9RR16_9ZZZZ</name>
<accession>A0A0F9RR16</accession>
<comment type="caution">
    <text evidence="2">The sequence shown here is derived from an EMBL/GenBank/DDBJ whole genome shotgun (WGS) entry which is preliminary data.</text>
</comment>
<evidence type="ECO:0000256" key="1">
    <source>
        <dbReference type="SAM" id="Phobius"/>
    </source>
</evidence>
<reference evidence="2" key="1">
    <citation type="journal article" date="2015" name="Nature">
        <title>Complex archaea that bridge the gap between prokaryotes and eukaryotes.</title>
        <authorList>
            <person name="Spang A."/>
            <person name="Saw J.H."/>
            <person name="Jorgensen S.L."/>
            <person name="Zaremba-Niedzwiedzka K."/>
            <person name="Martijn J."/>
            <person name="Lind A.E."/>
            <person name="van Eijk R."/>
            <person name="Schleper C."/>
            <person name="Guy L."/>
            <person name="Ettema T.J."/>
        </authorList>
    </citation>
    <scope>NUCLEOTIDE SEQUENCE</scope>
</reference>
<keyword evidence="1" id="KW-0812">Transmembrane</keyword>
<proteinExistence type="predicted"/>
<keyword evidence="1" id="KW-1133">Transmembrane helix</keyword>
<sequence length="154" mass="17808">MMLNELIATEIGEVGISWFDFYSIGHICFGIGLFLFFSLFYTIPKRNHNTPIFSLIFIEILTITFAVLWEVIENLVFLNLGWKFENRADSWKNMTTDVLFGAIGGLGTWLFAYITFEKEKNSVAYYTFGIIGFGVWIGIFIILRYLTFHNSPII</sequence>
<organism evidence="2">
    <name type="scientific">marine sediment metagenome</name>
    <dbReference type="NCBI Taxonomy" id="412755"/>
    <lineage>
        <taxon>unclassified sequences</taxon>
        <taxon>metagenomes</taxon>
        <taxon>ecological metagenomes</taxon>
    </lineage>
</organism>
<feature type="transmembrane region" description="Helical" evidence="1">
    <location>
        <begin position="21"/>
        <end position="43"/>
    </location>
</feature>
<feature type="transmembrane region" description="Helical" evidence="1">
    <location>
        <begin position="98"/>
        <end position="116"/>
    </location>
</feature>
<evidence type="ECO:0000313" key="2">
    <source>
        <dbReference type="EMBL" id="KKN19763.1"/>
    </source>
</evidence>
<evidence type="ECO:0008006" key="3">
    <source>
        <dbReference type="Google" id="ProtNLM"/>
    </source>
</evidence>
<dbReference type="AlphaFoldDB" id="A0A0F9RR16"/>